<dbReference type="HOGENOM" id="CLU_684605_0_0_11"/>
<name>A0A010YHG7_9ACTN</name>
<evidence type="ECO:0000313" key="2">
    <source>
        <dbReference type="Proteomes" id="UP000021053"/>
    </source>
</evidence>
<dbReference type="EMBL" id="JFBT01000001">
    <property type="protein sequence ID" value="EXG79715.1"/>
    <property type="molecule type" value="Genomic_DNA"/>
</dbReference>
<dbReference type="Proteomes" id="UP000021053">
    <property type="component" value="Unassembled WGS sequence"/>
</dbReference>
<organism evidence="1 2">
    <name type="scientific">Cryptosporangium arvum DSM 44712</name>
    <dbReference type="NCBI Taxonomy" id="927661"/>
    <lineage>
        <taxon>Bacteria</taxon>
        <taxon>Bacillati</taxon>
        <taxon>Actinomycetota</taxon>
        <taxon>Actinomycetes</taxon>
        <taxon>Cryptosporangiales</taxon>
        <taxon>Cryptosporangiaceae</taxon>
        <taxon>Cryptosporangium</taxon>
    </lineage>
</organism>
<dbReference type="Gene3D" id="3.40.630.10">
    <property type="entry name" value="Zn peptidases"/>
    <property type="match status" value="2"/>
</dbReference>
<gene>
    <name evidence="1" type="ORF">CryarDRAFT_0759</name>
</gene>
<accession>A0A010YHG7</accession>
<evidence type="ECO:0008006" key="3">
    <source>
        <dbReference type="Google" id="ProtNLM"/>
    </source>
</evidence>
<evidence type="ECO:0000313" key="1">
    <source>
        <dbReference type="EMBL" id="EXG79715.1"/>
    </source>
</evidence>
<dbReference type="AlphaFoldDB" id="A0A010YHG7"/>
<reference evidence="1 2" key="1">
    <citation type="submission" date="2013-07" db="EMBL/GenBank/DDBJ databases">
        <authorList>
            <consortium name="DOE Joint Genome Institute"/>
            <person name="Eisen J."/>
            <person name="Huntemann M."/>
            <person name="Han J."/>
            <person name="Chen A."/>
            <person name="Kyrpides N."/>
            <person name="Mavromatis K."/>
            <person name="Markowitz V."/>
            <person name="Palaniappan K."/>
            <person name="Ivanova N."/>
            <person name="Schaumberg A."/>
            <person name="Pati A."/>
            <person name="Liolios K."/>
            <person name="Nordberg H.P."/>
            <person name="Cantor M.N."/>
            <person name="Hua S.X."/>
            <person name="Woyke T."/>
        </authorList>
    </citation>
    <scope>NUCLEOTIDE SEQUENCE [LARGE SCALE GENOMIC DNA]</scope>
    <source>
        <strain evidence="1 2">DSM 44712</strain>
    </source>
</reference>
<sequence length="402" mass="41160">MLAVLSELAGTASPHGGERALAESFVRFASDRWPLIDWQVRRLDGDAASVLATVLGEADRRVDDHVGGAVSPRPADVVLYSHLDTSLTGDPAVDAAITGRADTPAPFAVSGDTVCGFGLGVAKAPAAAAVVGFVRAAERAHASGSALNAHLLLAARGTHRTSWDGHASTGVSEYLGTFPPPRAAVVAKGGPPGVLRQEPAALYLRVRLSGAWGPLMLYPNGGLLARAGDLLTAVSAWGASYTAHRDDPTRQDGASFGLGALRAGSPEKSDLAPAGLELYCYLVLPGPVVPGEAAASLRAALGDEVSVDEMILGNGPGTPGDAPIIRVATDAYTSEFPAAPPLTGWTGSTDGVVFRAAGIPTARLGPRPLGGGADPRVDTFSGAELARWARVYERLISDSCIS</sequence>
<protein>
    <recommendedName>
        <fullName evidence="3">Acetylornithine deacetylase/succinyldiaminopimelate desuccinylase-like deacylase</fullName>
    </recommendedName>
</protein>
<comment type="caution">
    <text evidence="1">The sequence shown here is derived from an EMBL/GenBank/DDBJ whole genome shotgun (WGS) entry which is preliminary data.</text>
</comment>
<keyword evidence="2" id="KW-1185">Reference proteome</keyword>
<dbReference type="SUPFAM" id="SSF53187">
    <property type="entry name" value="Zn-dependent exopeptidases"/>
    <property type="match status" value="1"/>
</dbReference>
<proteinExistence type="predicted"/>